<dbReference type="AlphaFoldDB" id="B1I5D6"/>
<dbReference type="PANTHER" id="PTHR43308">
    <property type="entry name" value="OUTER MEMBRANE PROTEIN ALPHA-RELATED"/>
    <property type="match status" value="1"/>
</dbReference>
<sequence>MGKLYANRTLMGNIALVVFLAFLVTLTLGSFTPAAAQSGEQTRQITVLDKDGRFQTERAILRTDQDRTKVTLTIRITPLTQDDFSNIWFVIRDGQRVLKTVYASDATYSEVYSEVYGAGYQFVYAWAYSFTGLLPLEVSLVVYESGKQPKSIALTIEAPPPRPAPGPGPAPAPAPVKHEVATGTVEVKDGLGTLTVDAAKVEKMLADPAVKAVVFSIPTNLATQGTVAVSADLLARVLEGNRSAVVEIGGAKLAIPPGALDLSAFKGQNVTLNLSVTKGESPVPAAAAYRIAGEVYRFSIEAYAAGERKGAIRNFDKPITLTLPYDPAKLAGAREDDLSLFRYNETAKRWDAVPGSTVDKRNKTVSAPRDSLSLYTVMVRVFTPPQFTDISGHWAEHDINLMAGKGIAGGYPDGTFRPNANVTRAQFAALLIRTLGITEQAAKGGRFTDVAAKAWYAGAVETAAAAGLVGGYPDGSFKPNANITRQELAAMVTRGLAYQGKDVKLSAAEVEAILARFSDAAKISPWARNVAAVAADQGIVGGRTGNTFAPQENATRAEAIVMLKRMLAATGKL</sequence>
<evidence type="ECO:0000256" key="1">
    <source>
        <dbReference type="ARBA" id="ARBA00022737"/>
    </source>
</evidence>
<organism evidence="3 4">
    <name type="scientific">Desulforudis audaxviator (strain MP104C)</name>
    <dbReference type="NCBI Taxonomy" id="477974"/>
    <lineage>
        <taxon>Bacteria</taxon>
        <taxon>Bacillati</taxon>
        <taxon>Bacillota</taxon>
        <taxon>Clostridia</taxon>
        <taxon>Thermoanaerobacterales</taxon>
        <taxon>Candidatus Desulforudaceae</taxon>
        <taxon>Candidatus Desulforudis</taxon>
    </lineage>
</organism>
<accession>B1I5D6</accession>
<dbReference type="HOGENOM" id="CLU_475482_0_0_9"/>
<evidence type="ECO:0000313" key="3">
    <source>
        <dbReference type="EMBL" id="ACA60212.1"/>
    </source>
</evidence>
<dbReference type="PANTHER" id="PTHR43308:SF5">
    <property type="entry name" value="S-LAYER PROTEIN _ PEPTIDOGLYCAN ENDO-BETA-N-ACETYLGLUCOSAMINIDASE"/>
    <property type="match status" value="1"/>
</dbReference>
<gene>
    <name evidence="3" type="ordered locus">Daud_1714</name>
</gene>
<name>B1I5D6_DESAP</name>
<feature type="domain" description="SLH" evidence="2">
    <location>
        <begin position="447"/>
        <end position="506"/>
    </location>
</feature>
<evidence type="ECO:0000313" key="4">
    <source>
        <dbReference type="Proteomes" id="UP000008544"/>
    </source>
</evidence>
<dbReference type="RefSeq" id="WP_012302793.1">
    <property type="nucleotide sequence ID" value="NC_010424.1"/>
</dbReference>
<reference evidence="4" key="1">
    <citation type="submission" date="2007-10" db="EMBL/GenBank/DDBJ databases">
        <title>Complete sequence of chromosome of Desulforudis audaxviator MP104C.</title>
        <authorList>
            <person name="Copeland A."/>
            <person name="Lucas S."/>
            <person name="Lapidus A."/>
            <person name="Barry K."/>
            <person name="Glavina del Rio T."/>
            <person name="Dalin E."/>
            <person name="Tice H."/>
            <person name="Bruce D."/>
            <person name="Pitluck S."/>
            <person name="Lowry S.R."/>
            <person name="Larimer F."/>
            <person name="Land M.L."/>
            <person name="Hauser L."/>
            <person name="Kyrpides N."/>
            <person name="Ivanova N.N."/>
            <person name="Richardson P."/>
        </authorList>
    </citation>
    <scope>NUCLEOTIDE SEQUENCE [LARGE SCALE GENOMIC DNA]</scope>
    <source>
        <strain evidence="4">MP104C</strain>
    </source>
</reference>
<dbReference type="EMBL" id="CP000860">
    <property type="protein sequence ID" value="ACA60212.1"/>
    <property type="molecule type" value="Genomic_DNA"/>
</dbReference>
<feature type="domain" description="SLH" evidence="2">
    <location>
        <begin position="514"/>
        <end position="573"/>
    </location>
</feature>
<keyword evidence="4" id="KW-1185">Reference proteome</keyword>
<dbReference type="PROSITE" id="PS51272">
    <property type="entry name" value="SLH"/>
    <property type="match status" value="3"/>
</dbReference>
<dbReference type="KEGG" id="dau:Daud_1714"/>
<dbReference type="Proteomes" id="UP000008544">
    <property type="component" value="Chromosome"/>
</dbReference>
<dbReference type="eggNOG" id="COG3408">
    <property type="taxonomic scope" value="Bacteria"/>
</dbReference>
<protein>
    <submittedName>
        <fullName evidence="3">S-layer domain protein</fullName>
    </submittedName>
</protein>
<dbReference type="InterPro" id="IPR051465">
    <property type="entry name" value="Cell_Envelope_Struct_Comp"/>
</dbReference>
<reference evidence="3 4" key="2">
    <citation type="journal article" date="2008" name="Science">
        <title>Environmental genomics reveals a single-species ecosystem deep within Earth.</title>
        <authorList>
            <person name="Chivian D."/>
            <person name="Brodie E.L."/>
            <person name="Alm E.J."/>
            <person name="Culley D.E."/>
            <person name="Dehal P.S."/>
            <person name="Desantis T.Z."/>
            <person name="Gihring T.M."/>
            <person name="Lapidus A."/>
            <person name="Lin L.H."/>
            <person name="Lowry S.R."/>
            <person name="Moser D.P."/>
            <person name="Richardson P.M."/>
            <person name="Southam G."/>
            <person name="Wanger G."/>
            <person name="Pratt L.M."/>
            <person name="Andersen G.L."/>
            <person name="Hazen T.C."/>
            <person name="Brockman F.J."/>
            <person name="Arkin A.P."/>
            <person name="Onstott T.C."/>
        </authorList>
    </citation>
    <scope>NUCLEOTIDE SEQUENCE [LARGE SCALE GENOMIC DNA]</scope>
    <source>
        <strain evidence="3 4">MP104C</strain>
    </source>
</reference>
<proteinExistence type="predicted"/>
<dbReference type="Pfam" id="PF00395">
    <property type="entry name" value="SLH"/>
    <property type="match status" value="3"/>
</dbReference>
<keyword evidence="1" id="KW-0677">Repeat</keyword>
<dbReference type="OrthoDB" id="900053at2"/>
<dbReference type="STRING" id="477974.Daud_1714"/>
<feature type="domain" description="SLH" evidence="2">
    <location>
        <begin position="382"/>
        <end position="445"/>
    </location>
</feature>
<evidence type="ECO:0000259" key="2">
    <source>
        <dbReference type="PROSITE" id="PS51272"/>
    </source>
</evidence>
<dbReference type="InterPro" id="IPR001119">
    <property type="entry name" value="SLH_dom"/>
</dbReference>